<evidence type="ECO:0000256" key="1">
    <source>
        <dbReference type="ARBA" id="ARBA00004251"/>
    </source>
</evidence>
<dbReference type="FunFam" id="3.80.10.10:FF:000095">
    <property type="entry name" value="LRR receptor-like serine/threonine-protein kinase GSO1"/>
    <property type="match status" value="1"/>
</dbReference>
<sequence>MSQVEMLILLVYGLLVAISVNSNTVAIQCLASDQEALIDFKNGIEDSHNRLSSWRSNNCCQWHGICCDNITGAVVAIDLHNPYRKPYHSSPNKYEMWNLRGELRPSLMKLKSLRHLDLSFNTFRAIPIPKFLGSLVNLQYLNLSNAGFAGLIPPHLGNLSHLQSLDLGAFRLHVENLHWLAGLVSLKHLAMDRVDLSSVARTDWVSTLNQLPSLMKLHLSSCKLFGHIPSPTSLNFTSLAVLDLSSNNFVSKIPDWVVNISTLTHIDISSGGLYGKIPLGLRDLPNLKFLSLGGNGNLTANCSQLFMRGWRKIEMLGLSGNKLHGTLPSSFGNLTSLTYLDLGYNSIEGGIPSSIGKLCRLKYFGLSTNNLTGTLPEFLQGIDECPSRKPLPNLMYFIMENNQLYGKIPDWLVELDNLIGITLAYNLLEGPIPVSIGSLPNLNYLILTGNKLNGTLPYSIGQLSKLSHLDVSFNQLTGMVTEEHFSRLTKLETVILSSNSLTMNVSANWIPPFQISFLLMGSCVLGPSFPPWLKSQNKVVYLDFSNASIVGFIPNWFWDISSGSEFLNMSHNELQGWLPNPMHVGSDSDGVDLSFNLLDGPIPVIKPGVALLDLSHNRFSGTIPLNICQYMNHVGILSLSHNQLHGEIPLSLGEMSPCTVINLSGNYLTGRIPASFANCHLLDVLDLGNNSLFGTIPDSLGELKLLRSLHLNDNHFSGDLPSSLRNLSMLETMDLGNNGLSGVIPTWFGEGFPFLRILVLRSNEFSGELPPNLSKLGSLQVIDLSKNDFTGSIPTSFGDLKAIAQAQKKNKYLLYGDSEDHYYKESLNVYIKDRRVEYTKTLSLVTGIDLSHNNFIGNIPNEITKLSGLMILNLSRNHITGKIPETMSNLHQLESLDLSSNRLSGKIPLSLPSLSFLGGLNLSHNNLQGVIPYTGQMTTFDASAFTGNPSLCGPPLPVKCSGHDDLSHDSENDITYDNWFLLSLGLGFATGTLVPYFVLAMKRSWSDAYFDFLDQFIDKILLRLRHRQGRNHGQRRKIQHRQ</sequence>
<keyword evidence="7" id="KW-0677">Repeat</keyword>
<keyword evidence="5 12" id="KW-0812">Transmembrane</keyword>
<dbReference type="InterPro" id="IPR001611">
    <property type="entry name" value="Leu-rich_rpt"/>
</dbReference>
<dbReference type="FunFam" id="3.80.10.10:FF:001347">
    <property type="entry name" value="LRR receptor-like serine/threonine-protein kinase GSO2"/>
    <property type="match status" value="1"/>
</dbReference>
<evidence type="ECO:0000259" key="14">
    <source>
        <dbReference type="Pfam" id="PF08263"/>
    </source>
</evidence>
<keyword evidence="18" id="KW-1185">Reference proteome</keyword>
<keyword evidence="10 16" id="KW-0675">Receptor</keyword>
<evidence type="ECO:0000259" key="15">
    <source>
        <dbReference type="Pfam" id="PF23598"/>
    </source>
</evidence>
<evidence type="ECO:0000313" key="17">
    <source>
        <dbReference type="EnsemblPlants" id="KEH29511"/>
    </source>
</evidence>
<evidence type="ECO:0000256" key="12">
    <source>
        <dbReference type="SAM" id="Phobius"/>
    </source>
</evidence>
<evidence type="ECO:0000256" key="11">
    <source>
        <dbReference type="ARBA" id="ARBA00023180"/>
    </source>
</evidence>
<name>A0A072UJA9_MEDTR</name>
<evidence type="ECO:0000256" key="10">
    <source>
        <dbReference type="ARBA" id="ARBA00023170"/>
    </source>
</evidence>
<dbReference type="InterPro" id="IPR046956">
    <property type="entry name" value="RLP23-like"/>
</dbReference>
<reference evidence="16 18" key="2">
    <citation type="journal article" date="2014" name="BMC Genomics">
        <title>An improved genome release (version Mt4.0) for the model legume Medicago truncatula.</title>
        <authorList>
            <person name="Tang H."/>
            <person name="Krishnakumar V."/>
            <person name="Bidwell S."/>
            <person name="Rosen B."/>
            <person name="Chan A."/>
            <person name="Zhou S."/>
            <person name="Gentzbittel L."/>
            <person name="Childs K.L."/>
            <person name="Yandell M."/>
            <person name="Gundlach H."/>
            <person name="Mayer K.F."/>
            <person name="Schwartz D.C."/>
            <person name="Town C.D."/>
        </authorList>
    </citation>
    <scope>GENOME REANNOTATION</scope>
    <source>
        <strain evidence="16">A17</strain>
        <strain evidence="17 18">cv. Jemalong A17</strain>
    </source>
</reference>
<dbReference type="SUPFAM" id="SSF52058">
    <property type="entry name" value="L domain-like"/>
    <property type="match status" value="2"/>
</dbReference>
<dbReference type="InterPro" id="IPR055414">
    <property type="entry name" value="LRR_R13L4/SHOC2-like"/>
</dbReference>
<dbReference type="Pfam" id="PF00560">
    <property type="entry name" value="LRR_1"/>
    <property type="match status" value="4"/>
</dbReference>
<evidence type="ECO:0000256" key="5">
    <source>
        <dbReference type="ARBA" id="ARBA00022692"/>
    </source>
</evidence>
<dbReference type="Pfam" id="PF08263">
    <property type="entry name" value="LRRNT_2"/>
    <property type="match status" value="1"/>
</dbReference>
<dbReference type="InterPro" id="IPR013210">
    <property type="entry name" value="LRR_N_plant-typ"/>
</dbReference>
<dbReference type="Pfam" id="PF23598">
    <property type="entry name" value="LRR_14"/>
    <property type="match status" value="1"/>
</dbReference>
<dbReference type="GO" id="GO:0005886">
    <property type="term" value="C:plasma membrane"/>
    <property type="evidence" value="ECO:0007669"/>
    <property type="project" value="UniProtKB-SubCell"/>
</dbReference>
<dbReference type="PROSITE" id="PS51450">
    <property type="entry name" value="LRR"/>
    <property type="match status" value="1"/>
</dbReference>
<proteinExistence type="inferred from homology"/>
<keyword evidence="3" id="KW-1003">Cell membrane</keyword>
<keyword evidence="8 12" id="KW-1133">Transmembrane helix</keyword>
<keyword evidence="11" id="KW-0325">Glycoprotein</keyword>
<feature type="domain" description="Disease resistance R13L4/SHOC-2-like LRR" evidence="15">
    <location>
        <begin position="102"/>
        <end position="293"/>
    </location>
</feature>
<organism evidence="16 18">
    <name type="scientific">Medicago truncatula</name>
    <name type="common">Barrel medic</name>
    <name type="synonym">Medicago tribuloides</name>
    <dbReference type="NCBI Taxonomy" id="3880"/>
    <lineage>
        <taxon>Eukaryota</taxon>
        <taxon>Viridiplantae</taxon>
        <taxon>Streptophyta</taxon>
        <taxon>Embryophyta</taxon>
        <taxon>Tracheophyta</taxon>
        <taxon>Spermatophyta</taxon>
        <taxon>Magnoliopsida</taxon>
        <taxon>eudicotyledons</taxon>
        <taxon>Gunneridae</taxon>
        <taxon>Pentapetalae</taxon>
        <taxon>rosids</taxon>
        <taxon>fabids</taxon>
        <taxon>Fabales</taxon>
        <taxon>Fabaceae</taxon>
        <taxon>Papilionoideae</taxon>
        <taxon>50 kb inversion clade</taxon>
        <taxon>NPAAA clade</taxon>
        <taxon>Hologalegina</taxon>
        <taxon>IRL clade</taxon>
        <taxon>Trifolieae</taxon>
        <taxon>Medicago</taxon>
    </lineage>
</organism>
<dbReference type="AlphaFoldDB" id="A0A072UJA9"/>
<dbReference type="Proteomes" id="UP000002051">
    <property type="component" value="Chromosome 4"/>
</dbReference>
<evidence type="ECO:0000256" key="7">
    <source>
        <dbReference type="ARBA" id="ARBA00022737"/>
    </source>
</evidence>
<evidence type="ECO:0000313" key="16">
    <source>
        <dbReference type="EMBL" id="KEH29511.1"/>
    </source>
</evidence>
<keyword evidence="9 12" id="KW-0472">Membrane</keyword>
<protein>
    <submittedName>
        <fullName evidence="16">LRR receptor-like kinase family protein</fullName>
    </submittedName>
</protein>
<dbReference type="FunFam" id="3.80.10.10:FF:000213">
    <property type="entry name" value="Tyrosine-sulfated glycopeptide receptor 1"/>
    <property type="match status" value="1"/>
</dbReference>
<dbReference type="Pfam" id="PF13855">
    <property type="entry name" value="LRR_8"/>
    <property type="match status" value="4"/>
</dbReference>
<feature type="transmembrane region" description="Helical" evidence="12">
    <location>
        <begin position="979"/>
        <end position="999"/>
    </location>
</feature>
<evidence type="ECO:0000256" key="9">
    <source>
        <dbReference type="ARBA" id="ARBA00023136"/>
    </source>
</evidence>
<evidence type="ECO:0000256" key="6">
    <source>
        <dbReference type="ARBA" id="ARBA00022729"/>
    </source>
</evidence>
<evidence type="ECO:0000256" key="8">
    <source>
        <dbReference type="ARBA" id="ARBA00022989"/>
    </source>
</evidence>
<keyword evidence="16" id="KW-0808">Transferase</keyword>
<keyword evidence="16" id="KW-0418">Kinase</keyword>
<dbReference type="EMBL" id="CM001220">
    <property type="protein sequence ID" value="KEH29511.1"/>
    <property type="molecule type" value="Genomic_DNA"/>
</dbReference>
<dbReference type="OrthoDB" id="1600340at2759"/>
<dbReference type="HOGENOM" id="CLU_000288_18_3_1"/>
<dbReference type="Gene3D" id="3.80.10.10">
    <property type="entry name" value="Ribonuclease Inhibitor"/>
    <property type="match status" value="5"/>
</dbReference>
<dbReference type="PANTHER" id="PTHR48063">
    <property type="entry name" value="LRR RECEPTOR-LIKE KINASE"/>
    <property type="match status" value="1"/>
</dbReference>
<evidence type="ECO:0000313" key="18">
    <source>
        <dbReference type="Proteomes" id="UP000002051"/>
    </source>
</evidence>
<accession>A0A072UJA9</accession>
<keyword evidence="4" id="KW-0433">Leucine-rich repeat</keyword>
<dbReference type="SUPFAM" id="SSF52047">
    <property type="entry name" value="RNI-like"/>
    <property type="match status" value="1"/>
</dbReference>
<dbReference type="KEGG" id="mtr:25491977"/>
<comment type="subcellular location">
    <subcellularLocation>
        <location evidence="1">Cell membrane</location>
        <topology evidence="1">Single-pass type I membrane protein</topology>
    </subcellularLocation>
</comment>
<feature type="signal peptide" evidence="13">
    <location>
        <begin position="1"/>
        <end position="22"/>
    </location>
</feature>
<dbReference type="SMART" id="SM00365">
    <property type="entry name" value="LRR_SD22"/>
    <property type="match status" value="4"/>
</dbReference>
<keyword evidence="6 13" id="KW-0732">Signal</keyword>
<dbReference type="SMART" id="SM00369">
    <property type="entry name" value="LRR_TYP"/>
    <property type="match status" value="10"/>
</dbReference>
<comment type="similarity">
    <text evidence="2">Belongs to the RLP family.</text>
</comment>
<dbReference type="FunFam" id="3.80.10.10:FF:000111">
    <property type="entry name" value="LRR receptor-like serine/threonine-protein kinase ERECTA"/>
    <property type="match status" value="1"/>
</dbReference>
<dbReference type="InterPro" id="IPR032675">
    <property type="entry name" value="LRR_dom_sf"/>
</dbReference>
<evidence type="ECO:0000256" key="2">
    <source>
        <dbReference type="ARBA" id="ARBA00009592"/>
    </source>
</evidence>
<feature type="domain" description="Leucine-rich repeat-containing N-terminal plant-type" evidence="14">
    <location>
        <begin position="31"/>
        <end position="68"/>
    </location>
</feature>
<evidence type="ECO:0000256" key="4">
    <source>
        <dbReference type="ARBA" id="ARBA00022614"/>
    </source>
</evidence>
<evidence type="ECO:0000256" key="3">
    <source>
        <dbReference type="ARBA" id="ARBA00022475"/>
    </source>
</evidence>
<dbReference type="GO" id="GO:0016301">
    <property type="term" value="F:kinase activity"/>
    <property type="evidence" value="ECO:0007669"/>
    <property type="project" value="UniProtKB-KW"/>
</dbReference>
<dbReference type="EnsemblPlants" id="KEH29511">
    <property type="protein sequence ID" value="KEH29511"/>
    <property type="gene ID" value="MTR_4g040360"/>
</dbReference>
<dbReference type="PRINTS" id="PR00019">
    <property type="entry name" value="LEURICHRPT"/>
</dbReference>
<feature type="chain" id="PRO_5014499700" evidence="13">
    <location>
        <begin position="23"/>
        <end position="1042"/>
    </location>
</feature>
<dbReference type="InterPro" id="IPR003591">
    <property type="entry name" value="Leu-rich_rpt_typical-subtyp"/>
</dbReference>
<reference evidence="17" key="3">
    <citation type="submission" date="2015-04" db="UniProtKB">
        <authorList>
            <consortium name="EnsemblPlants"/>
        </authorList>
    </citation>
    <scope>IDENTIFICATION</scope>
    <source>
        <strain evidence="17">cv. Jemalong A17</strain>
    </source>
</reference>
<gene>
    <name evidence="17" type="primary">25491977</name>
    <name evidence="16" type="ordered locus">MTR_4g040360</name>
</gene>
<dbReference type="PANTHER" id="PTHR48063:SF16">
    <property type="entry name" value="LRR RECEPTOR-LIKE SERINE_THREONINE-PROTEIN KINASE GSO1"/>
    <property type="match status" value="1"/>
</dbReference>
<reference evidence="16 18" key="1">
    <citation type="journal article" date="2011" name="Nature">
        <title>The Medicago genome provides insight into the evolution of rhizobial symbioses.</title>
        <authorList>
            <person name="Young N.D."/>
            <person name="Debelle F."/>
            <person name="Oldroyd G.E."/>
            <person name="Geurts R."/>
            <person name="Cannon S.B."/>
            <person name="Udvardi M.K."/>
            <person name="Benedito V.A."/>
            <person name="Mayer K.F."/>
            <person name="Gouzy J."/>
            <person name="Schoof H."/>
            <person name="Van de Peer Y."/>
            <person name="Proost S."/>
            <person name="Cook D.R."/>
            <person name="Meyers B.C."/>
            <person name="Spannagl M."/>
            <person name="Cheung F."/>
            <person name="De Mita S."/>
            <person name="Krishnakumar V."/>
            <person name="Gundlach H."/>
            <person name="Zhou S."/>
            <person name="Mudge J."/>
            <person name="Bharti A.K."/>
            <person name="Murray J.D."/>
            <person name="Naoumkina M.A."/>
            <person name="Rosen B."/>
            <person name="Silverstein K.A."/>
            <person name="Tang H."/>
            <person name="Rombauts S."/>
            <person name="Zhao P.X."/>
            <person name="Zhou P."/>
            <person name="Barbe V."/>
            <person name="Bardou P."/>
            <person name="Bechner M."/>
            <person name="Bellec A."/>
            <person name="Berger A."/>
            <person name="Berges H."/>
            <person name="Bidwell S."/>
            <person name="Bisseling T."/>
            <person name="Choisne N."/>
            <person name="Couloux A."/>
            <person name="Denny R."/>
            <person name="Deshpande S."/>
            <person name="Dai X."/>
            <person name="Doyle J.J."/>
            <person name="Dudez A.M."/>
            <person name="Farmer A.D."/>
            <person name="Fouteau S."/>
            <person name="Franken C."/>
            <person name="Gibelin C."/>
            <person name="Gish J."/>
            <person name="Goldstein S."/>
            <person name="Gonzalez A.J."/>
            <person name="Green P.J."/>
            <person name="Hallab A."/>
            <person name="Hartog M."/>
            <person name="Hua A."/>
            <person name="Humphray S.J."/>
            <person name="Jeong D.H."/>
            <person name="Jing Y."/>
            <person name="Jocker A."/>
            <person name="Kenton S.M."/>
            <person name="Kim D.J."/>
            <person name="Klee K."/>
            <person name="Lai H."/>
            <person name="Lang C."/>
            <person name="Lin S."/>
            <person name="Macmil S.L."/>
            <person name="Magdelenat G."/>
            <person name="Matthews L."/>
            <person name="McCorrison J."/>
            <person name="Monaghan E.L."/>
            <person name="Mun J.H."/>
            <person name="Najar F.Z."/>
            <person name="Nicholson C."/>
            <person name="Noirot C."/>
            <person name="O'Bleness M."/>
            <person name="Paule C.R."/>
            <person name="Poulain J."/>
            <person name="Prion F."/>
            <person name="Qin B."/>
            <person name="Qu C."/>
            <person name="Retzel E.F."/>
            <person name="Riddle C."/>
            <person name="Sallet E."/>
            <person name="Samain S."/>
            <person name="Samson N."/>
            <person name="Sanders I."/>
            <person name="Saurat O."/>
            <person name="Scarpelli C."/>
            <person name="Schiex T."/>
            <person name="Segurens B."/>
            <person name="Severin A.J."/>
            <person name="Sherrier D.J."/>
            <person name="Shi R."/>
            <person name="Sims S."/>
            <person name="Singer S.R."/>
            <person name="Sinharoy S."/>
            <person name="Sterck L."/>
            <person name="Viollet A."/>
            <person name="Wang B.B."/>
            <person name="Wang K."/>
            <person name="Wang M."/>
            <person name="Wang X."/>
            <person name="Warfsmann J."/>
            <person name="Weissenbach J."/>
            <person name="White D.D."/>
            <person name="White J.D."/>
            <person name="Wiley G.B."/>
            <person name="Wincker P."/>
            <person name="Xing Y."/>
            <person name="Yang L."/>
            <person name="Yao Z."/>
            <person name="Ying F."/>
            <person name="Zhai J."/>
            <person name="Zhou L."/>
            <person name="Zuber A."/>
            <person name="Denarie J."/>
            <person name="Dixon R.A."/>
            <person name="May G.D."/>
            <person name="Schwartz D.C."/>
            <person name="Rogers J."/>
            <person name="Quetier F."/>
            <person name="Town C.D."/>
            <person name="Roe B.A."/>
        </authorList>
    </citation>
    <scope>NUCLEOTIDE SEQUENCE [LARGE SCALE GENOMIC DNA]</scope>
    <source>
        <strain evidence="16">A17</strain>
        <strain evidence="17 18">cv. Jemalong A17</strain>
    </source>
</reference>
<evidence type="ECO:0000256" key="13">
    <source>
        <dbReference type="SAM" id="SignalP"/>
    </source>
</evidence>